<name>A0A813FCS1_POLGL</name>
<protein>
    <recommendedName>
        <fullName evidence="12">GTP-binding nuclear protein</fullName>
    </recommendedName>
</protein>
<dbReference type="SMART" id="SM00176">
    <property type="entry name" value="RAN"/>
    <property type="match status" value="1"/>
</dbReference>
<dbReference type="FunFam" id="3.40.50.300:FF:001447">
    <property type="entry name" value="Ras-related protein Rab-1B"/>
    <property type="match status" value="1"/>
</dbReference>
<dbReference type="SMART" id="SM00173">
    <property type="entry name" value="RAS"/>
    <property type="match status" value="1"/>
</dbReference>
<dbReference type="NCBIfam" id="TIGR00231">
    <property type="entry name" value="small_GTP"/>
    <property type="match status" value="1"/>
</dbReference>
<evidence type="ECO:0000256" key="7">
    <source>
        <dbReference type="ARBA" id="ARBA00023242"/>
    </source>
</evidence>
<evidence type="ECO:0000313" key="11">
    <source>
        <dbReference type="Proteomes" id="UP000654075"/>
    </source>
</evidence>
<dbReference type="PANTHER" id="PTHR24071">
    <property type="entry name" value="RAN GTPASE"/>
    <property type="match status" value="1"/>
</dbReference>
<comment type="subcellular location">
    <subcellularLocation>
        <location evidence="1">Nucleus</location>
    </subcellularLocation>
</comment>
<evidence type="ECO:0000256" key="6">
    <source>
        <dbReference type="ARBA" id="ARBA00023134"/>
    </source>
</evidence>
<dbReference type="SUPFAM" id="SSF52540">
    <property type="entry name" value="P-loop containing nucleoside triphosphate hydrolases"/>
    <property type="match status" value="1"/>
</dbReference>
<reference evidence="9" key="1">
    <citation type="submission" date="2021-02" db="EMBL/GenBank/DDBJ databases">
        <authorList>
            <person name="Dougan E. K."/>
            <person name="Rhodes N."/>
            <person name="Thang M."/>
            <person name="Chan C."/>
        </authorList>
    </citation>
    <scope>NUCLEOTIDE SEQUENCE</scope>
</reference>
<evidence type="ECO:0000256" key="4">
    <source>
        <dbReference type="ARBA" id="ARBA00022741"/>
    </source>
</evidence>
<dbReference type="InterPro" id="IPR027417">
    <property type="entry name" value="P-loop_NTPase"/>
</dbReference>
<dbReference type="GO" id="GO:0003924">
    <property type="term" value="F:GTPase activity"/>
    <property type="evidence" value="ECO:0007669"/>
    <property type="project" value="InterPro"/>
</dbReference>
<dbReference type="SMART" id="SM00175">
    <property type="entry name" value="RAB"/>
    <property type="match status" value="1"/>
</dbReference>
<dbReference type="OrthoDB" id="440027at2759"/>
<dbReference type="PROSITE" id="PS51418">
    <property type="entry name" value="RAN"/>
    <property type="match status" value="1"/>
</dbReference>
<dbReference type="InterPro" id="IPR001806">
    <property type="entry name" value="Small_GTPase"/>
</dbReference>
<dbReference type="Proteomes" id="UP000654075">
    <property type="component" value="Unassembled WGS sequence"/>
</dbReference>
<evidence type="ECO:0008006" key="12">
    <source>
        <dbReference type="Google" id="ProtNLM"/>
    </source>
</evidence>
<keyword evidence="4" id="KW-0547">Nucleotide-binding</keyword>
<evidence type="ECO:0000313" key="9">
    <source>
        <dbReference type="EMBL" id="CAE8611388.1"/>
    </source>
</evidence>
<keyword evidence="6" id="KW-0342">GTP-binding</keyword>
<keyword evidence="11" id="KW-1185">Reference proteome</keyword>
<dbReference type="GO" id="GO:0000054">
    <property type="term" value="P:ribosomal subunit export from nucleus"/>
    <property type="evidence" value="ECO:0007669"/>
    <property type="project" value="TreeGrafter"/>
</dbReference>
<dbReference type="EMBL" id="CAJNNW010009630">
    <property type="protein sequence ID" value="CAE8651118.1"/>
    <property type="molecule type" value="Genomic_DNA"/>
</dbReference>
<evidence type="ECO:0000313" key="10">
    <source>
        <dbReference type="EMBL" id="CAE8651118.1"/>
    </source>
</evidence>
<feature type="region of interest" description="Disordered" evidence="8">
    <location>
        <begin position="14"/>
        <end position="57"/>
    </location>
</feature>
<dbReference type="InterPro" id="IPR005225">
    <property type="entry name" value="Small_GTP-bd"/>
</dbReference>
<evidence type="ECO:0000256" key="2">
    <source>
        <dbReference type="ARBA" id="ARBA00008028"/>
    </source>
</evidence>
<dbReference type="GO" id="GO:0005525">
    <property type="term" value="F:GTP binding"/>
    <property type="evidence" value="ECO:0007669"/>
    <property type="project" value="UniProtKB-KW"/>
</dbReference>
<dbReference type="PRINTS" id="PR00449">
    <property type="entry name" value="RASTRNSFRMNG"/>
</dbReference>
<comment type="caution">
    <text evidence="9">The sequence shown here is derived from an EMBL/GenBank/DDBJ whole genome shotgun (WGS) entry which is preliminary data.</text>
</comment>
<comment type="similarity">
    <text evidence="2">Belongs to the small GTPase superfamily. Ran family.</text>
</comment>
<dbReference type="AlphaFoldDB" id="A0A813FCS1"/>
<dbReference type="EMBL" id="CAJNNV010025020">
    <property type="protein sequence ID" value="CAE8611388.1"/>
    <property type="molecule type" value="Genomic_DNA"/>
</dbReference>
<keyword evidence="3" id="KW-0813">Transport</keyword>
<keyword evidence="5" id="KW-0653">Protein transport</keyword>
<dbReference type="Proteomes" id="UP000626109">
    <property type="component" value="Unassembled WGS sequence"/>
</dbReference>
<dbReference type="InterPro" id="IPR002041">
    <property type="entry name" value="Ran_GTPase"/>
</dbReference>
<evidence type="ECO:0000256" key="8">
    <source>
        <dbReference type="SAM" id="MobiDB-lite"/>
    </source>
</evidence>
<dbReference type="PANTHER" id="PTHR24071:SF0">
    <property type="entry name" value="GTP-BINDING NUCLEAR PROTEIN RAN"/>
    <property type="match status" value="1"/>
</dbReference>
<dbReference type="PROSITE" id="PS51419">
    <property type="entry name" value="RAB"/>
    <property type="match status" value="1"/>
</dbReference>
<evidence type="ECO:0000256" key="5">
    <source>
        <dbReference type="ARBA" id="ARBA00022927"/>
    </source>
</evidence>
<dbReference type="SMART" id="SM00174">
    <property type="entry name" value="RHO"/>
    <property type="match status" value="1"/>
</dbReference>
<sequence>MLSQFFSLFTRGVKRRTPDGDDAAWEEKSADVDQPPVKRPTLASSSSSPSSTEQAQDPKSFKMVLLGDWEVGKTALVRRLLTGEFQKLYRPTEGCEMSRLKLATSGGPVAFEVWDTAGLEQLGGLKDGYYVRADCAIVLFDVTNRESFSSVQRWLQDFRRVAGQVPVVMAGNKIDLKDRAVKAQESAGISRRHGVQYYDLSVKSRFNLQAPLLWLARRLLQEPSLQLTVEVAHEPQMPSFLPSLAERKQAERDLAEARSVAIGSDSDEDL</sequence>
<accession>A0A813FCS1</accession>
<proteinExistence type="inferred from homology"/>
<keyword evidence="7" id="KW-0539">Nucleus</keyword>
<dbReference type="GO" id="GO:0005737">
    <property type="term" value="C:cytoplasm"/>
    <property type="evidence" value="ECO:0007669"/>
    <property type="project" value="TreeGrafter"/>
</dbReference>
<dbReference type="PROSITE" id="PS51421">
    <property type="entry name" value="RAS"/>
    <property type="match status" value="1"/>
</dbReference>
<evidence type="ECO:0000256" key="3">
    <source>
        <dbReference type="ARBA" id="ARBA00022448"/>
    </source>
</evidence>
<evidence type="ECO:0000256" key="1">
    <source>
        <dbReference type="ARBA" id="ARBA00004123"/>
    </source>
</evidence>
<dbReference type="Gene3D" id="3.40.50.300">
    <property type="entry name" value="P-loop containing nucleotide triphosphate hydrolases"/>
    <property type="match status" value="1"/>
</dbReference>
<dbReference type="Pfam" id="PF00071">
    <property type="entry name" value="Ras"/>
    <property type="match status" value="1"/>
</dbReference>
<dbReference type="GO" id="GO:0006606">
    <property type="term" value="P:protein import into nucleus"/>
    <property type="evidence" value="ECO:0007669"/>
    <property type="project" value="TreeGrafter"/>
</dbReference>
<dbReference type="GO" id="GO:0005634">
    <property type="term" value="C:nucleus"/>
    <property type="evidence" value="ECO:0007669"/>
    <property type="project" value="UniProtKB-SubCell"/>
</dbReference>
<gene>
    <name evidence="9" type="ORF">PGLA1383_LOCUS29188</name>
    <name evidence="10" type="ORF">PGLA2088_LOCUS8848</name>
</gene>
<organism evidence="9 11">
    <name type="scientific">Polarella glacialis</name>
    <name type="common">Dinoflagellate</name>
    <dbReference type="NCBI Taxonomy" id="89957"/>
    <lineage>
        <taxon>Eukaryota</taxon>
        <taxon>Sar</taxon>
        <taxon>Alveolata</taxon>
        <taxon>Dinophyceae</taxon>
        <taxon>Suessiales</taxon>
        <taxon>Suessiaceae</taxon>
        <taxon>Polarella</taxon>
    </lineage>
</organism>